<dbReference type="InterPro" id="IPR015797">
    <property type="entry name" value="NUDIX_hydrolase-like_dom_sf"/>
</dbReference>
<dbReference type="EMBL" id="LAQS01000032">
    <property type="protein sequence ID" value="KKZ71920.1"/>
    <property type="molecule type" value="Genomic_DNA"/>
</dbReference>
<organism evidence="5 6">
    <name type="scientific">Streptomyces showdoensis</name>
    <dbReference type="NCBI Taxonomy" id="68268"/>
    <lineage>
        <taxon>Bacteria</taxon>
        <taxon>Bacillati</taxon>
        <taxon>Actinomycetota</taxon>
        <taxon>Actinomycetes</taxon>
        <taxon>Kitasatosporales</taxon>
        <taxon>Streptomycetaceae</taxon>
        <taxon>Streptomyces</taxon>
    </lineage>
</organism>
<accession>A0A2P2GK86</accession>
<evidence type="ECO:0000256" key="2">
    <source>
        <dbReference type="ARBA" id="ARBA00022801"/>
    </source>
</evidence>
<dbReference type="Proteomes" id="UP000265325">
    <property type="component" value="Unassembled WGS sequence"/>
</dbReference>
<dbReference type="PROSITE" id="PS00893">
    <property type="entry name" value="NUDIX_BOX"/>
    <property type="match status" value="1"/>
</dbReference>
<evidence type="ECO:0000256" key="1">
    <source>
        <dbReference type="ARBA" id="ARBA00001946"/>
    </source>
</evidence>
<evidence type="ECO:0000256" key="3">
    <source>
        <dbReference type="ARBA" id="ARBA00022842"/>
    </source>
</evidence>
<reference evidence="5 6" key="1">
    <citation type="submission" date="2015-05" db="EMBL/GenBank/DDBJ databases">
        <title>Draft Genome assembly of Streptomyces showdoensis.</title>
        <authorList>
            <person name="Thapa K.K."/>
            <person name="Metsa-Ketela M."/>
        </authorList>
    </citation>
    <scope>NUCLEOTIDE SEQUENCE [LARGE SCALE GENOMIC DNA]</scope>
    <source>
        <strain evidence="5 6">ATCC 15227</strain>
    </source>
</reference>
<sequence>MTAHETVDYVDADDRRVTRGPRGGAAARGLYYRVAATVCADAAGRILVYRRSARAAVYPAHHDILIGGCPRAGEGYAEAAARELREELGIRAAPRPVLHEPRPSPVGRCWLAVHVAVVEAPPDVDPREIADHFFAPPQDLLDHPPAPFVPEGRRILARLLAHGLLPPLTPSRPSPTTRPT</sequence>
<feature type="domain" description="Nudix hydrolase" evidence="4">
    <location>
        <begin position="31"/>
        <end position="161"/>
    </location>
</feature>
<dbReference type="PROSITE" id="PS51462">
    <property type="entry name" value="NUDIX"/>
    <property type="match status" value="1"/>
</dbReference>
<dbReference type="GO" id="GO:0016787">
    <property type="term" value="F:hydrolase activity"/>
    <property type="evidence" value="ECO:0007669"/>
    <property type="project" value="UniProtKB-KW"/>
</dbReference>
<keyword evidence="2" id="KW-0378">Hydrolase</keyword>
<protein>
    <recommendedName>
        <fullName evidence="4">Nudix hydrolase domain-containing protein</fullName>
    </recommendedName>
</protein>
<dbReference type="PANTHER" id="PTHR43046">
    <property type="entry name" value="GDP-MANNOSE MANNOSYL HYDROLASE"/>
    <property type="match status" value="1"/>
</dbReference>
<dbReference type="Gene3D" id="3.90.79.10">
    <property type="entry name" value="Nucleoside Triphosphate Pyrophosphohydrolase"/>
    <property type="match status" value="1"/>
</dbReference>
<dbReference type="AlphaFoldDB" id="A0A2P2GK86"/>
<proteinExistence type="predicted"/>
<dbReference type="InterPro" id="IPR000086">
    <property type="entry name" value="NUDIX_hydrolase_dom"/>
</dbReference>
<comment type="caution">
    <text evidence="5">The sequence shown here is derived from an EMBL/GenBank/DDBJ whole genome shotgun (WGS) entry which is preliminary data.</text>
</comment>
<keyword evidence="3" id="KW-0460">Magnesium</keyword>
<name>A0A2P2GK86_STREW</name>
<dbReference type="PANTHER" id="PTHR43046:SF12">
    <property type="entry name" value="GDP-MANNOSE MANNOSYL HYDROLASE"/>
    <property type="match status" value="1"/>
</dbReference>
<comment type="cofactor">
    <cofactor evidence="1">
        <name>Mg(2+)</name>
        <dbReference type="ChEBI" id="CHEBI:18420"/>
    </cofactor>
</comment>
<evidence type="ECO:0000313" key="5">
    <source>
        <dbReference type="EMBL" id="KKZ71920.1"/>
    </source>
</evidence>
<dbReference type="InterPro" id="IPR020084">
    <property type="entry name" value="NUDIX_hydrolase_CS"/>
</dbReference>
<dbReference type="Pfam" id="PF00293">
    <property type="entry name" value="NUDIX"/>
    <property type="match status" value="1"/>
</dbReference>
<gene>
    <name evidence="5" type="ORF">VO63_21040</name>
</gene>
<evidence type="ECO:0000313" key="6">
    <source>
        <dbReference type="Proteomes" id="UP000265325"/>
    </source>
</evidence>
<dbReference type="OrthoDB" id="67499at2"/>
<keyword evidence="6" id="KW-1185">Reference proteome</keyword>
<dbReference type="RefSeq" id="WP_046909437.1">
    <property type="nucleotide sequence ID" value="NZ_BAAAXG010000012.1"/>
</dbReference>
<dbReference type="SUPFAM" id="SSF55811">
    <property type="entry name" value="Nudix"/>
    <property type="match status" value="1"/>
</dbReference>
<evidence type="ECO:0000259" key="4">
    <source>
        <dbReference type="PROSITE" id="PS51462"/>
    </source>
</evidence>